<evidence type="ECO:0008006" key="3">
    <source>
        <dbReference type="Google" id="ProtNLM"/>
    </source>
</evidence>
<sequence>MKLVTIWDKVAIDFGKVGPKYWNSFGDRLVELSMINKGAKVLDIGMGRGASLFAAIDKIGKDGYAVGIDNSEVMVGETYKDILNKKICNAEVKNMNAQNLNFKKDSFDNVICGFGIGYLLLSENRLNGILGVLKNGGQAGFSIWGKQEDQKWLTKIVNKYLPNKIQKENKDRKPDIPKFDTVVDVIKILDESGFKNVKVHEENTDVVYKDKEEWWQEMCTNAVRGIFEKIEDLGCDVFEEFKKDIFQGLESFDKGDGLHFNMSVIYAFGEK</sequence>
<dbReference type="AlphaFoldDB" id="A0A084JDJ1"/>
<keyword evidence="2" id="KW-1185">Reference proteome</keyword>
<name>A0A084JDJ1_9CLOT</name>
<dbReference type="EMBL" id="JPMD01000015">
    <property type="protein sequence ID" value="KEZ87025.1"/>
    <property type="molecule type" value="Genomic_DNA"/>
</dbReference>
<reference evidence="1 2" key="1">
    <citation type="submission" date="2014-07" db="EMBL/GenBank/DDBJ databases">
        <title>Draft genome of Clostridium sulfidigenes 113A isolated from sediments associated with methane hydrate from Krishna Godavari basin.</title>
        <authorList>
            <person name="Honkalas V.S."/>
            <person name="Dabir A.P."/>
            <person name="Arora P."/>
            <person name="Dhakephalkar P.K."/>
        </authorList>
    </citation>
    <scope>NUCLEOTIDE SEQUENCE [LARGE SCALE GENOMIC DNA]</scope>
    <source>
        <strain evidence="1 2">113A</strain>
    </source>
</reference>
<dbReference type="CDD" id="cd02440">
    <property type="entry name" value="AdoMet_MTases"/>
    <property type="match status" value="1"/>
</dbReference>
<dbReference type="SUPFAM" id="SSF53335">
    <property type="entry name" value="S-adenosyl-L-methionine-dependent methyltransferases"/>
    <property type="match status" value="1"/>
</dbReference>
<dbReference type="STRING" id="318464.IO99_07175"/>
<gene>
    <name evidence="1" type="ORF">IO99_07175</name>
</gene>
<dbReference type="PANTHER" id="PTHR44068:SF11">
    <property type="entry name" value="GERANYL DIPHOSPHATE 2-C-METHYLTRANSFERASE"/>
    <property type="match status" value="1"/>
</dbReference>
<dbReference type="Gene3D" id="3.40.50.150">
    <property type="entry name" value="Vaccinia Virus protein VP39"/>
    <property type="match status" value="1"/>
</dbReference>
<comment type="caution">
    <text evidence="1">The sequence shown here is derived from an EMBL/GenBank/DDBJ whole genome shotgun (WGS) entry which is preliminary data.</text>
</comment>
<dbReference type="Proteomes" id="UP000028542">
    <property type="component" value="Unassembled WGS sequence"/>
</dbReference>
<dbReference type="Pfam" id="PF01209">
    <property type="entry name" value="Ubie_methyltran"/>
    <property type="match status" value="1"/>
</dbReference>
<dbReference type="PANTHER" id="PTHR44068">
    <property type="entry name" value="ZGC:194242"/>
    <property type="match status" value="1"/>
</dbReference>
<organism evidence="1 2">
    <name type="scientific">Clostridium sulfidigenes</name>
    <dbReference type="NCBI Taxonomy" id="318464"/>
    <lineage>
        <taxon>Bacteria</taxon>
        <taxon>Bacillati</taxon>
        <taxon>Bacillota</taxon>
        <taxon>Clostridia</taxon>
        <taxon>Eubacteriales</taxon>
        <taxon>Clostridiaceae</taxon>
        <taxon>Clostridium</taxon>
    </lineage>
</organism>
<accession>A0A084JDJ1</accession>
<dbReference type="InterPro" id="IPR050447">
    <property type="entry name" value="Erg6_SMT_methyltransf"/>
</dbReference>
<proteinExistence type="predicted"/>
<dbReference type="InterPro" id="IPR029063">
    <property type="entry name" value="SAM-dependent_MTases_sf"/>
</dbReference>
<protein>
    <recommendedName>
        <fullName evidence="3">Methyltransferase domain-containing protein</fullName>
    </recommendedName>
</protein>
<evidence type="ECO:0000313" key="2">
    <source>
        <dbReference type="Proteomes" id="UP000028542"/>
    </source>
</evidence>
<evidence type="ECO:0000313" key="1">
    <source>
        <dbReference type="EMBL" id="KEZ87025.1"/>
    </source>
</evidence>
<dbReference type="RefSeq" id="WP_035131707.1">
    <property type="nucleotide sequence ID" value="NZ_JPMD01000015.1"/>
</dbReference>
<dbReference type="eggNOG" id="COG2226">
    <property type="taxonomic scope" value="Bacteria"/>
</dbReference>